<evidence type="ECO:0000256" key="1">
    <source>
        <dbReference type="ARBA" id="ARBA00004370"/>
    </source>
</evidence>
<dbReference type="GO" id="GO:0005886">
    <property type="term" value="C:plasma membrane"/>
    <property type="evidence" value="ECO:0007669"/>
    <property type="project" value="InterPro"/>
</dbReference>
<dbReference type="HAMAP" id="MF_01959">
    <property type="entry name" value="CcmE"/>
    <property type="match status" value="1"/>
</dbReference>
<gene>
    <name evidence="11" type="primary">ccmE</name>
    <name evidence="11" type="ORF">PP769_00540</name>
</gene>
<keyword evidence="9" id="KW-0472">Membrane</keyword>
<keyword evidence="7" id="KW-1133">Transmembrane helix</keyword>
<dbReference type="GO" id="GO:0017003">
    <property type="term" value="P:protein-heme linkage"/>
    <property type="evidence" value="ECO:0007669"/>
    <property type="project" value="InterPro"/>
</dbReference>
<dbReference type="InterPro" id="IPR036127">
    <property type="entry name" value="CcmE-like_sf"/>
</dbReference>
<evidence type="ECO:0000256" key="10">
    <source>
        <dbReference type="PIRSR" id="PIRSR604329-50"/>
    </source>
</evidence>
<dbReference type="AlphaFoldDB" id="A0AA96GE22"/>
<evidence type="ECO:0000313" key="11">
    <source>
        <dbReference type="EMBL" id="WNM58280.1"/>
    </source>
</evidence>
<evidence type="ECO:0000256" key="2">
    <source>
        <dbReference type="ARBA" id="ARBA00022617"/>
    </source>
</evidence>
<dbReference type="KEGG" id="nall:PP769_00540"/>
<dbReference type="EMBL" id="CP116967">
    <property type="protein sequence ID" value="WNM58280.1"/>
    <property type="molecule type" value="Genomic_DNA"/>
</dbReference>
<dbReference type="Gene3D" id="2.40.50.140">
    <property type="entry name" value="Nucleic acid-binding proteins"/>
    <property type="match status" value="1"/>
</dbReference>
<keyword evidence="2 10" id="KW-0349">Heme</keyword>
<accession>A0AA96GE22</accession>
<dbReference type="InterPro" id="IPR004329">
    <property type="entry name" value="CcmE"/>
</dbReference>
<dbReference type="GO" id="GO:0017004">
    <property type="term" value="P:cytochrome complex assembly"/>
    <property type="evidence" value="ECO:0007669"/>
    <property type="project" value="UniProtKB-KW"/>
</dbReference>
<dbReference type="InterPro" id="IPR012340">
    <property type="entry name" value="NA-bd_OB-fold"/>
</dbReference>
<keyword evidence="3" id="KW-0812">Transmembrane</keyword>
<dbReference type="Proteomes" id="UP001302719">
    <property type="component" value="Chromosome"/>
</dbReference>
<feature type="binding site" description="covalent" evidence="10">
    <location>
        <position position="124"/>
    </location>
    <ligand>
        <name>heme</name>
        <dbReference type="ChEBI" id="CHEBI:30413"/>
    </ligand>
</feature>
<dbReference type="GO" id="GO:0020037">
    <property type="term" value="F:heme binding"/>
    <property type="evidence" value="ECO:0007669"/>
    <property type="project" value="InterPro"/>
</dbReference>
<dbReference type="Pfam" id="PF03100">
    <property type="entry name" value="CcmE"/>
    <property type="match status" value="1"/>
</dbReference>
<keyword evidence="12" id="KW-1185">Reference proteome</keyword>
<evidence type="ECO:0000256" key="7">
    <source>
        <dbReference type="ARBA" id="ARBA00022989"/>
    </source>
</evidence>
<comment type="subcellular location">
    <subcellularLocation>
        <location evidence="1">Membrane</location>
    </subcellularLocation>
</comment>
<dbReference type="PANTHER" id="PTHR34128">
    <property type="entry name" value="CYTOCHROME C-TYPE BIOGENESIS PROTEIN CCME HOMOLOG, MITOCHONDRIAL"/>
    <property type="match status" value="1"/>
</dbReference>
<dbReference type="RefSeq" id="WP_312643886.1">
    <property type="nucleotide sequence ID" value="NZ_CP116967.1"/>
</dbReference>
<dbReference type="NCBIfam" id="NF009727">
    <property type="entry name" value="PRK13254.1-1"/>
    <property type="match status" value="1"/>
</dbReference>
<keyword evidence="6" id="KW-0735">Signal-anchor</keyword>
<protein>
    <submittedName>
        <fullName evidence="11">Cytochrome c maturation protein CcmE</fullName>
    </submittedName>
</protein>
<sequence length="151" mass="16372">MGTKNKKIAIIVSILLVAGSLGYLAFGNFGENIVYFVTPSEVKAFTAEAYSKKVRVGGMVVKGSLKTQPEPVGLTFELTDGAATIPVAFQGIPPDLFKEGQGAVVEGQWRDGQTFHSTMIMAKHSEDYMPMELKRAGVELPKKDFMKTLSP</sequence>
<dbReference type="SUPFAM" id="SSF82093">
    <property type="entry name" value="Heme chaperone CcmE"/>
    <property type="match status" value="1"/>
</dbReference>
<evidence type="ECO:0000256" key="6">
    <source>
        <dbReference type="ARBA" id="ARBA00022968"/>
    </source>
</evidence>
<evidence type="ECO:0000256" key="4">
    <source>
        <dbReference type="ARBA" id="ARBA00022723"/>
    </source>
</evidence>
<name>A0AA96GE22_9BACT</name>
<evidence type="ECO:0000256" key="9">
    <source>
        <dbReference type="ARBA" id="ARBA00023136"/>
    </source>
</evidence>
<dbReference type="PANTHER" id="PTHR34128:SF2">
    <property type="entry name" value="CYTOCHROME C-TYPE BIOGENESIS PROTEIN CCME HOMOLOG, MITOCHONDRIAL"/>
    <property type="match status" value="1"/>
</dbReference>
<evidence type="ECO:0000256" key="5">
    <source>
        <dbReference type="ARBA" id="ARBA00022748"/>
    </source>
</evidence>
<reference evidence="11 12" key="1">
    <citation type="submission" date="2023-01" db="EMBL/GenBank/DDBJ databases">
        <title>Cultivation and genomic characterization of new, ubiquitous marine nitrite-oxidizing bacteria from the Nitrospirales.</title>
        <authorList>
            <person name="Mueller A.J."/>
            <person name="Daebeler A."/>
            <person name="Herbold C.W."/>
            <person name="Kirkegaard R.H."/>
            <person name="Daims H."/>
        </authorList>
    </citation>
    <scope>NUCLEOTIDE SEQUENCE [LARGE SCALE GENOMIC DNA]</scope>
    <source>
        <strain evidence="11 12">VA</strain>
    </source>
</reference>
<evidence type="ECO:0000256" key="3">
    <source>
        <dbReference type="ARBA" id="ARBA00022692"/>
    </source>
</evidence>
<evidence type="ECO:0000313" key="12">
    <source>
        <dbReference type="Proteomes" id="UP001302719"/>
    </source>
</evidence>
<proteinExistence type="inferred from homology"/>
<keyword evidence="4 10" id="KW-0479">Metal-binding</keyword>
<keyword evidence="5" id="KW-0201">Cytochrome c-type biogenesis</keyword>
<dbReference type="GO" id="GO:0046872">
    <property type="term" value="F:metal ion binding"/>
    <property type="evidence" value="ECO:0007669"/>
    <property type="project" value="UniProtKB-KW"/>
</dbReference>
<evidence type="ECO:0000256" key="8">
    <source>
        <dbReference type="ARBA" id="ARBA00023004"/>
    </source>
</evidence>
<keyword evidence="8 10" id="KW-0408">Iron</keyword>
<organism evidence="11 12">
    <name type="scientific">Candidatus Nitrospira allomarina</name>
    <dbReference type="NCBI Taxonomy" id="3020900"/>
    <lineage>
        <taxon>Bacteria</taxon>
        <taxon>Pseudomonadati</taxon>
        <taxon>Nitrospirota</taxon>
        <taxon>Nitrospiria</taxon>
        <taxon>Nitrospirales</taxon>
        <taxon>Nitrospiraceae</taxon>
        <taxon>Nitrospira</taxon>
    </lineage>
</organism>
<feature type="binding site" description="axial binding residue" evidence="10">
    <location>
        <position position="128"/>
    </location>
    <ligand>
        <name>heme</name>
        <dbReference type="ChEBI" id="CHEBI:30413"/>
    </ligand>
    <ligandPart>
        <name>Fe</name>
        <dbReference type="ChEBI" id="CHEBI:18248"/>
    </ligandPart>
</feature>